<evidence type="ECO:0000256" key="1">
    <source>
        <dbReference type="ARBA" id="ARBA00004498"/>
    </source>
</evidence>
<feature type="signal peptide" evidence="14">
    <location>
        <begin position="1"/>
        <end position="30"/>
    </location>
</feature>
<protein>
    <recommendedName>
        <fullName evidence="19">Collagen alpha-6(VI) chain</fullName>
    </recommendedName>
</protein>
<evidence type="ECO:0000256" key="2">
    <source>
        <dbReference type="ARBA" id="ARBA00022525"/>
    </source>
</evidence>
<evidence type="ECO:0000256" key="13">
    <source>
        <dbReference type="SAM" id="MobiDB-lite"/>
    </source>
</evidence>
<dbReference type="InterPro" id="IPR002035">
    <property type="entry name" value="VWF_A"/>
</dbReference>
<dbReference type="FunFam" id="3.40.50.410:FF:000016">
    <property type="entry name" value="Collagen type VI alpha 3 chain"/>
    <property type="match status" value="1"/>
</dbReference>
<keyword evidence="9" id="KW-0325">Glycoprotein</keyword>
<evidence type="ECO:0000256" key="4">
    <source>
        <dbReference type="ARBA" id="ARBA00022729"/>
    </source>
</evidence>
<comment type="similarity">
    <text evidence="12">Belongs to the type VI collagen family.</text>
</comment>
<feature type="domain" description="VWFA" evidence="15">
    <location>
        <begin position="440"/>
        <end position="616"/>
    </location>
</feature>
<dbReference type="FunFam" id="3.40.50.410:FF:000001">
    <property type="entry name" value="Collagen, type XII, alpha 1"/>
    <property type="match status" value="1"/>
</dbReference>
<dbReference type="Pfam" id="PF00092">
    <property type="entry name" value="VWA"/>
    <property type="match status" value="10"/>
</dbReference>
<keyword evidence="2" id="KW-0964">Secreted</keyword>
<dbReference type="CDD" id="cd22635">
    <property type="entry name" value="Kunitz_papilin"/>
    <property type="match status" value="1"/>
</dbReference>
<keyword evidence="10" id="KW-0379">Hydroxylation</keyword>
<dbReference type="GO" id="GO:0007155">
    <property type="term" value="P:cell adhesion"/>
    <property type="evidence" value="ECO:0007669"/>
    <property type="project" value="UniProtKB-KW"/>
</dbReference>
<feature type="chain" id="PRO_5043563572" description="Collagen alpha-6(VI) chain" evidence="14">
    <location>
        <begin position="31"/>
        <end position="2805"/>
    </location>
</feature>
<dbReference type="EMBL" id="JANPWB010000014">
    <property type="protein sequence ID" value="KAJ1101693.1"/>
    <property type="molecule type" value="Genomic_DNA"/>
</dbReference>
<dbReference type="InterPro" id="IPR050525">
    <property type="entry name" value="ECM_Assembly_Org"/>
</dbReference>
<feature type="domain" description="VWFA" evidence="15">
    <location>
        <begin position="1041"/>
        <end position="1214"/>
    </location>
</feature>
<dbReference type="PRINTS" id="PR00759">
    <property type="entry name" value="BASICPTASE"/>
</dbReference>
<feature type="domain" description="VWFA" evidence="15">
    <location>
        <begin position="42"/>
        <end position="216"/>
    </location>
</feature>
<comment type="function">
    <text evidence="11">Collagen VI acts as a cell-binding protein.</text>
</comment>
<reference evidence="17" key="1">
    <citation type="journal article" date="2022" name="bioRxiv">
        <title>Sequencing and chromosome-scale assembly of the giantPleurodeles waltlgenome.</title>
        <authorList>
            <person name="Brown T."/>
            <person name="Elewa A."/>
            <person name="Iarovenko S."/>
            <person name="Subramanian E."/>
            <person name="Araus A.J."/>
            <person name="Petzold A."/>
            <person name="Susuki M."/>
            <person name="Suzuki K.-i.T."/>
            <person name="Hayashi T."/>
            <person name="Toyoda A."/>
            <person name="Oliveira C."/>
            <person name="Osipova E."/>
            <person name="Leigh N.D."/>
            <person name="Simon A."/>
            <person name="Yun M.H."/>
        </authorList>
    </citation>
    <scope>NUCLEOTIDE SEQUENCE</scope>
    <source>
        <strain evidence="17">20211129_DDA</strain>
        <tissue evidence="17">Liver</tissue>
    </source>
</reference>
<evidence type="ECO:0000256" key="11">
    <source>
        <dbReference type="ARBA" id="ARBA00043858"/>
    </source>
</evidence>
<dbReference type="GO" id="GO:0005589">
    <property type="term" value="C:collagen type VI trimer"/>
    <property type="evidence" value="ECO:0007669"/>
    <property type="project" value="UniProtKB-ARBA"/>
</dbReference>
<dbReference type="CDD" id="cd22630">
    <property type="entry name" value="Kunitz_collagen_alpha6_VI"/>
    <property type="match status" value="1"/>
</dbReference>
<comment type="caution">
    <text evidence="17">The sequence shown here is derived from an EMBL/GenBank/DDBJ whole genome shotgun (WGS) entry which is preliminary data.</text>
</comment>
<evidence type="ECO:0000256" key="5">
    <source>
        <dbReference type="ARBA" id="ARBA00022737"/>
    </source>
</evidence>
<keyword evidence="4 14" id="KW-0732">Signal</keyword>
<dbReference type="GO" id="GO:0004867">
    <property type="term" value="F:serine-type endopeptidase inhibitor activity"/>
    <property type="evidence" value="ECO:0007669"/>
    <property type="project" value="InterPro"/>
</dbReference>
<feature type="domain" description="VWFA" evidence="15">
    <location>
        <begin position="648"/>
        <end position="822"/>
    </location>
</feature>
<dbReference type="FunFam" id="3.40.50.410:FF:000118">
    <property type="entry name" value="Collagen type VI alpha 6 chain"/>
    <property type="match status" value="1"/>
</dbReference>
<feature type="domain" description="VWFA" evidence="15">
    <location>
        <begin position="2176"/>
        <end position="2321"/>
    </location>
</feature>
<dbReference type="InterPro" id="IPR036465">
    <property type="entry name" value="vWFA_dom_sf"/>
</dbReference>
<dbReference type="FunFam" id="3.40.50.410:FF:000003">
    <property type="entry name" value="Collagen type VI alpha 3 chain"/>
    <property type="match status" value="1"/>
</dbReference>
<evidence type="ECO:0000256" key="3">
    <source>
        <dbReference type="ARBA" id="ARBA00022530"/>
    </source>
</evidence>
<feature type="domain" description="BPTI/Kunitz inhibitor" evidence="16">
    <location>
        <begin position="2751"/>
        <end position="2801"/>
    </location>
</feature>
<evidence type="ECO:0000256" key="14">
    <source>
        <dbReference type="SAM" id="SignalP"/>
    </source>
</evidence>
<dbReference type="PROSITE" id="PS50279">
    <property type="entry name" value="BPTI_KUNITZ_2"/>
    <property type="match status" value="2"/>
</dbReference>
<sequence>MAAQCGLKMDVHNLLLLFVLCASFLSFTNSQKTVCREATVADIVFLVDGSWSIGTENFKMMQDFLHTMISGFDVDHDKIRIGLIQYSDTPRTEFFLKTYDHKEDILKYIQTLKYKGGGTKTGQSLQFMLEKHFTEQAGGRAKDGVPQIAVVITDGQAQDNIGEPAAEVKSAGITLYAIGIKDAVLSELNEIASDPPEEHVYNVADFSALEGISHNMLQVICTTVEEAVRQTSQIAPACRRATVADIVFVVDSSTSINQENFQRVKSFLHTLVSSLDVSSERIRIGLAQYSDDTFQEFLLNEYTAKAEILEQIQNLPYRTGASNTGKALDFIRKNYFTDSAGSRAEKNVPQVTVLITDGESTDDIKEPARALKARGISIYLIGIGIKDSVKLQEAVSKPVDKFQFDIASFDLLESFIGTFLQNICFSVEAQIQAFSKHFADVVFLIDSSVNMGEITFEQMKEFLSSIVGELDVGFNKYQIGLAQYSGQAQTEFLLNTYPSREKVLDHIQSRLSYKGGPPETGRALRYVRSTFFTEEGGSRINQGVPQYAVLVTAGKSKDEVQSSSQELRTSGVTVVSVGVNESDLEQLASIATPPHAFQLRGLQNFSALPQDILDILQTQIEQRFDAVAGAMAPAVKSPSVCSTASVADIVFLIDESTTIGTQNFQLTKYFLSTVINALDIGLNNVRIGLVLYSDEPRLEFSLDTFNDKYEMVDYITKLPYRGGNSRTGAAINYLRTRVFIEEKGSRKNKGVQQIAVVMTSGQSMDNFTKPASRLRKAGVEVFAVGFQNATKQELVTIASHPPRKHVTTAESFLQLPNLQWRLKKGLCNQIVSKAFRTPTIQRTLRQGCVDTEEADIYFLIDGSGSIFPDDFQDMKTFMNELIGMFQVGGSQVRFGVVQYSDYPNIEFTISEYTSQKSLKKAVQSIDQLGGGTSTGAALTYMKSLFIKAADDRPHKVSQSLVIITDGESQDQVTEPAEELRDDGITIYAIGVQSAIKEQLRDIAGSDDKMFFVNNFDSLNLIKHELVQEICSPEACKNLKADILFLVDSSSSIERDDFKKMKDFMMMMVKQSDVGVDKVQFGLIQFSTEQTEEFSLNRYSKKSDIMSAIPAIRRMQGGTLTGQALQFALPYFESYKGGRPTVKQYLIIITDGEAQDEVAGPAQTLRDWGVTIFAIGVLQANNSQLVEIAGSQDRALLEDSFDSLAFLPKDILFTICNPEESCKRTEVADIMFLVDGSASITSSQFKIMQRFMEALVNDSVVGKDQVQFGAVVYSTDPHEQFFLNTYSTKTDVRKAIFNMKRIKGFTYTATALSYTHERFAAQYGGRPTVTKILVLITDGETTKEDRPKLQPAAKALKDDGIVVFAVGVGKANKDELQLIAGAPDRWFMVTNYTGLEQLHDNITHIVCNNSKPACAQEQVDVVFLIDGSASITLSNFTTMKHFMKDIVSSFTIAEDKVRIGVAQYSRDPQKEFYLNEFFSSNDIDNRIDHIKQLKSTTFTGKGLKFVRQFFDPTNGSRRNQGVPQYLLVITDGNSNDTVEEEAASLRRLGVNIFTVGIGLLNSFELIQIAGTPRNVYTVESFSVLNTITRLIVSQICEPADPPSQDCNIDVTIGVDVSRRATPASALRTQQKLQLYLPGIMQRISFLGNISCSSGSPISIRFKYVIAGAGGSSLFDSDFENYNEEILRKFLAAHSAVDTYLNVEFLKSIWSKISTGPVNNKVLLVFTDGIDDSLETLKETVESLRKLGLKGLLMVGLESTQDLKEIQQLEFGRGFGYKDELVIGQKNLPSLLQRDVDIIAERECCKVNCKCLGQEGILGPHGAAGVKGKPGPKGSPGHPGVEGGSGERGQRGLNGTRGEDGCAGVRGQKGVRGFRGELGEDGQNGIDGVTGEQGDRGSPGASGEPGSTGNQGRKGPRGYPGERGEPGLRGDTGDPGINNDIEGPKGQKGNSGRPGEAGRDGIRGETGDKGPDGPRGRRGPPGLKGARGPLGEDGNPGDRGMQGIQGSRGLLGPRGPPGLQGLPGRQGSLGPSGLSGSPGNPGQKGQKGEPGDVGEIGNVGPEGRRGPPGIDGQDGYGSVGRKGDQGHQGFPGYPGMQGDDGEVGVNGDKGHKGVRGRRGVTGFNGQAGDPGAKGPSGPRGAKGTQGTGAMTPCQLINFTRTNCPCCSGPSKCPVYPTEVVFALDTSQDVTATAFQRMKNIVLSYLEGLNISESNCPSGARVSVMSYGASTKYLIRFSDFKKKSQLLEAVRRIAPERSSAVRNIGGAMKFVARNAFKRVRKGVLMRKVAIFLTNGPSQDDVSINTAVLEMSASEIIPVVIAFADVPNVYKAFEVDSTGRAKVFVWKRTEDQRLGIISDCTLCYDKCHADVECEQDDPPPVEVDMDLAYIIDGSRTVGSEDFERVKEFVSIMLDQVEITSEPELGGTGARVALVQQGMPGFTPNRGTSPVKTEFDFVTYNSKRLIKRHIQNDVSQLEGPSSIGYAVQWTIDNIFLKAPKLRKNKVIFTIIGSRTSSWDIEKLKEVTKLAKCQGFILFTLAFGNELSNSELADLSSFPQEQHLVRLGRALKPEMAYAQRFSRAFLNLLLGDLNTYPPPGIRGECQGRGDARSSLPAELVSVVERVPYPEYNEGFNAPEPTSDAYEEEVAATLEPVEQEKSYEEDIEVPVVKARVKARGRDSVAEHCLLDVQQGTGCKDYQRMWYYIQAIDACSQFWYGGCDGNENRFSTERECLQACSSKRIPDNFEEMVQSEDACAVAQDEGRCQEYSLKWFYNKEKKTCVQFWYGGCGGNSNRFETQKACEAMCIPSS</sequence>
<dbReference type="PANTHER" id="PTHR24020:SF86">
    <property type="entry name" value="COLLAGEN, TYPE VI, ALPHA 4"/>
    <property type="match status" value="1"/>
</dbReference>
<feature type="compositionally biased region" description="Low complexity" evidence="13">
    <location>
        <begin position="1978"/>
        <end position="1987"/>
    </location>
</feature>
<feature type="domain" description="VWFA" evidence="15">
    <location>
        <begin position="1419"/>
        <end position="1594"/>
    </location>
</feature>
<dbReference type="SMART" id="SM00327">
    <property type="entry name" value="VWA"/>
    <property type="match status" value="11"/>
</dbReference>
<dbReference type="CDD" id="cd01472">
    <property type="entry name" value="vWA_collagen"/>
    <property type="match status" value="3"/>
</dbReference>
<dbReference type="FunFam" id="3.40.50.410:FF:000004">
    <property type="entry name" value="collagen alpha-6(VI) chain"/>
    <property type="match status" value="5"/>
</dbReference>
<organism evidence="17 18">
    <name type="scientific">Pleurodeles waltl</name>
    <name type="common">Iberian ribbed newt</name>
    <dbReference type="NCBI Taxonomy" id="8319"/>
    <lineage>
        <taxon>Eukaryota</taxon>
        <taxon>Metazoa</taxon>
        <taxon>Chordata</taxon>
        <taxon>Craniata</taxon>
        <taxon>Vertebrata</taxon>
        <taxon>Euteleostomi</taxon>
        <taxon>Amphibia</taxon>
        <taxon>Batrachia</taxon>
        <taxon>Caudata</taxon>
        <taxon>Salamandroidea</taxon>
        <taxon>Salamandridae</taxon>
        <taxon>Pleurodelinae</taxon>
        <taxon>Pleurodeles</taxon>
    </lineage>
</organism>
<dbReference type="Gene3D" id="3.40.50.410">
    <property type="entry name" value="von Willebrand factor, type A domain"/>
    <property type="match status" value="10"/>
</dbReference>
<feature type="compositionally biased region" description="Low complexity" evidence="13">
    <location>
        <begin position="1818"/>
        <end position="1827"/>
    </location>
</feature>
<dbReference type="SMART" id="SM00131">
    <property type="entry name" value="KU"/>
    <property type="match status" value="2"/>
</dbReference>
<keyword evidence="8" id="KW-1015">Disulfide bond</keyword>
<dbReference type="Proteomes" id="UP001066276">
    <property type="component" value="Chromosome 10"/>
</dbReference>
<dbReference type="CDD" id="cd01450">
    <property type="entry name" value="vWFA_subfamily_ECM"/>
    <property type="match status" value="3"/>
</dbReference>
<comment type="subcellular location">
    <subcellularLocation>
        <location evidence="1">Secreted</location>
        <location evidence="1">Extracellular space</location>
        <location evidence="1">Extracellular matrix</location>
    </subcellularLocation>
</comment>
<feature type="domain" description="VWFA" evidence="15">
    <location>
        <begin position="2382"/>
        <end position="2587"/>
    </location>
</feature>
<feature type="domain" description="VWFA" evidence="15">
    <location>
        <begin position="245"/>
        <end position="423"/>
    </location>
</feature>
<evidence type="ECO:0008006" key="19">
    <source>
        <dbReference type="Google" id="ProtNLM"/>
    </source>
</evidence>
<dbReference type="PROSITE" id="PS50234">
    <property type="entry name" value="VWFA"/>
    <property type="match status" value="10"/>
</dbReference>
<evidence type="ECO:0000256" key="9">
    <source>
        <dbReference type="ARBA" id="ARBA00023180"/>
    </source>
</evidence>
<dbReference type="SUPFAM" id="SSF57362">
    <property type="entry name" value="BPTI-like"/>
    <property type="match status" value="2"/>
</dbReference>
<dbReference type="InterPro" id="IPR008160">
    <property type="entry name" value="Collagen"/>
</dbReference>
<accession>A0AAV7ME55</accession>
<dbReference type="InterPro" id="IPR036880">
    <property type="entry name" value="Kunitz_BPTI_sf"/>
</dbReference>
<evidence type="ECO:0000256" key="10">
    <source>
        <dbReference type="ARBA" id="ARBA00023278"/>
    </source>
</evidence>
<dbReference type="FunFam" id="3.40.50.410:FF:000021">
    <property type="entry name" value="Collagen, type VI, alpha 3"/>
    <property type="match status" value="1"/>
</dbReference>
<keyword evidence="6" id="KW-0130">Cell adhesion</keyword>
<dbReference type="Gene3D" id="4.10.410.10">
    <property type="entry name" value="Pancreatic trypsin inhibitor Kunitz domain"/>
    <property type="match status" value="2"/>
</dbReference>
<evidence type="ECO:0000256" key="8">
    <source>
        <dbReference type="ARBA" id="ARBA00023157"/>
    </source>
</evidence>
<evidence type="ECO:0000313" key="17">
    <source>
        <dbReference type="EMBL" id="KAJ1101693.1"/>
    </source>
</evidence>
<feature type="compositionally biased region" description="Low complexity" evidence="13">
    <location>
        <begin position="2003"/>
        <end position="2036"/>
    </location>
</feature>
<evidence type="ECO:0000256" key="6">
    <source>
        <dbReference type="ARBA" id="ARBA00022889"/>
    </source>
</evidence>
<dbReference type="InterPro" id="IPR020901">
    <property type="entry name" value="Prtase_inh_Kunz-CS"/>
</dbReference>
<dbReference type="Pfam" id="PF00014">
    <property type="entry name" value="Kunitz_BPTI"/>
    <property type="match status" value="2"/>
</dbReference>
<dbReference type="InterPro" id="IPR002223">
    <property type="entry name" value="Kunitz_BPTI"/>
</dbReference>
<feature type="compositionally biased region" description="Basic and acidic residues" evidence="13">
    <location>
        <begin position="1918"/>
        <end position="1930"/>
    </location>
</feature>
<feature type="domain" description="VWFA" evidence="15">
    <location>
        <begin position="1228"/>
        <end position="1401"/>
    </location>
</feature>
<dbReference type="FunFam" id="4.10.410.10:FF:000020">
    <property type="entry name" value="Collagen, type VI, alpha 3"/>
    <property type="match status" value="2"/>
</dbReference>
<evidence type="ECO:0000259" key="15">
    <source>
        <dbReference type="PROSITE" id="PS50234"/>
    </source>
</evidence>
<feature type="compositionally biased region" description="Basic and acidic residues" evidence="13">
    <location>
        <begin position="1954"/>
        <end position="1973"/>
    </location>
</feature>
<feature type="region of interest" description="Disordered" evidence="13">
    <location>
        <begin position="1818"/>
        <end position="2144"/>
    </location>
</feature>
<feature type="domain" description="VWFA" evidence="15">
    <location>
        <begin position="855"/>
        <end position="1029"/>
    </location>
</feature>
<evidence type="ECO:0000259" key="16">
    <source>
        <dbReference type="PROSITE" id="PS50279"/>
    </source>
</evidence>
<keyword evidence="18" id="KW-1185">Reference proteome</keyword>
<keyword evidence="7" id="KW-0176">Collagen</keyword>
<evidence type="ECO:0000256" key="7">
    <source>
        <dbReference type="ARBA" id="ARBA00023119"/>
    </source>
</evidence>
<dbReference type="Pfam" id="PF01391">
    <property type="entry name" value="Collagen"/>
    <property type="match status" value="1"/>
</dbReference>
<dbReference type="PROSITE" id="PS00280">
    <property type="entry name" value="BPTI_KUNITZ_1"/>
    <property type="match status" value="1"/>
</dbReference>
<evidence type="ECO:0000256" key="12">
    <source>
        <dbReference type="ARBA" id="ARBA00044000"/>
    </source>
</evidence>
<evidence type="ECO:0000313" key="18">
    <source>
        <dbReference type="Proteomes" id="UP001066276"/>
    </source>
</evidence>
<dbReference type="SUPFAM" id="SSF53300">
    <property type="entry name" value="vWA-like"/>
    <property type="match status" value="11"/>
</dbReference>
<keyword evidence="5" id="KW-0677">Repeat</keyword>
<dbReference type="PANTHER" id="PTHR24020">
    <property type="entry name" value="COLLAGEN ALPHA"/>
    <property type="match status" value="1"/>
</dbReference>
<feature type="domain" description="BPTI/Kunitz inhibitor" evidence="16">
    <location>
        <begin position="2681"/>
        <end position="2732"/>
    </location>
</feature>
<dbReference type="PRINTS" id="PR00453">
    <property type="entry name" value="VWFADOMAIN"/>
</dbReference>
<keyword evidence="3" id="KW-0272">Extracellular matrix</keyword>
<gene>
    <name evidence="17" type="ORF">NDU88_006758</name>
</gene>
<name>A0AAV7ME55_PLEWA</name>
<proteinExistence type="inferred from homology"/>